<comment type="similarity">
    <text evidence="1">Belongs to the TFIIE alpha subunit family.</text>
</comment>
<proteinExistence type="inferred from homology"/>
<dbReference type="InterPro" id="IPR002853">
    <property type="entry name" value="TFIIE_asu"/>
</dbReference>
<dbReference type="InParanoid" id="A0A0V1C1Y8"/>
<dbReference type="FunCoup" id="A0A0V1C1Y8">
    <property type="interactions" value="1540"/>
</dbReference>
<keyword evidence="6" id="KW-1185">Reference proteome</keyword>
<dbReference type="PANTHER" id="PTHR13097:SF7">
    <property type="entry name" value="GENERAL TRANSCRIPTION FACTOR IIE SUBUNIT 1"/>
    <property type="match status" value="1"/>
</dbReference>
<reference evidence="5 6" key="1">
    <citation type="submission" date="2015-01" db="EMBL/GenBank/DDBJ databases">
        <title>Evolution of Trichinella species and genotypes.</title>
        <authorList>
            <person name="Korhonen P.K."/>
            <person name="Edoardo P."/>
            <person name="Giuseppe L.R."/>
            <person name="Gasser R.B."/>
        </authorList>
    </citation>
    <scope>NUCLEOTIDE SEQUENCE [LARGE SCALE GENOMIC DNA]</scope>
    <source>
        <strain evidence="5">ISS3</strain>
    </source>
</reference>
<dbReference type="Gene3D" id="6.10.140.1250">
    <property type="match status" value="1"/>
</dbReference>
<keyword evidence="3" id="KW-0804">Transcription</keyword>
<dbReference type="InterPro" id="IPR017919">
    <property type="entry name" value="TFIIE/TFIIEa_HTH"/>
</dbReference>
<dbReference type="InterPro" id="IPR021600">
    <property type="entry name" value="TFIIE_asu_C"/>
</dbReference>
<dbReference type="Proteomes" id="UP000054776">
    <property type="component" value="Unassembled WGS sequence"/>
</dbReference>
<feature type="domain" description="HTH TFE/IIEalpha-type" evidence="4">
    <location>
        <begin position="40"/>
        <end position="130"/>
    </location>
</feature>
<dbReference type="Gene3D" id="3.30.40.10">
    <property type="entry name" value="Zinc/RING finger domain, C3HC4 (zinc finger)"/>
    <property type="match status" value="1"/>
</dbReference>
<sequence length="416" mass="47893">MSDDMLCIILMQAYIELKAIKVIEMSKGEVRLLDEIPDSMLRLTRMITRAFYGPECGLIIDMLIRNVSMREEELRDLLKFDPKQLRVFLLSLKTDKIIKERQELEPRPEGRPLRFNYYYICYPSFITMIKYKLENMRKRLESQQKSVTNRSSFKCTSCDKLYSDLDINLIWNGENMKCIFCYSIVEENELPTEVELSRSGLAKFNEQLWPVFEILRSLQGVQLARHLLEPEPPSKLRQARENSSKRVDLTARQRGFEIGSSSTETPNTLIITDSKAGSKVVQKEIPAWLQNSTIRGSAAGLPDISAGQQNVSVQHVDRGDDIVKKLLVHESRSNFSFPSSSSFSAFAVQDKTDANDEDSDDEFVEEEEELKVTVQGRPITLEELMSNPSLVNTMTEEEKQNYVRITQQAFSNYYVD</sequence>
<dbReference type="PROSITE" id="PS51344">
    <property type="entry name" value="HTH_TFE_IIE"/>
    <property type="match status" value="1"/>
</dbReference>
<protein>
    <submittedName>
        <fullName evidence="5">General transcription factor IIE subunit 1</fullName>
    </submittedName>
</protein>
<evidence type="ECO:0000256" key="1">
    <source>
        <dbReference type="ARBA" id="ARBA00008947"/>
    </source>
</evidence>
<evidence type="ECO:0000313" key="5">
    <source>
        <dbReference type="EMBL" id="KRY43254.1"/>
    </source>
</evidence>
<dbReference type="GO" id="GO:0005673">
    <property type="term" value="C:transcription factor TFIIE complex"/>
    <property type="evidence" value="ECO:0007669"/>
    <property type="project" value="TreeGrafter"/>
</dbReference>
<dbReference type="InterPro" id="IPR013083">
    <property type="entry name" value="Znf_RING/FYVE/PHD"/>
</dbReference>
<dbReference type="eggNOG" id="KOG2593">
    <property type="taxonomic scope" value="Eukaryota"/>
</dbReference>
<organism evidence="5 6">
    <name type="scientific">Trichinella spiralis</name>
    <name type="common">Trichina worm</name>
    <dbReference type="NCBI Taxonomy" id="6334"/>
    <lineage>
        <taxon>Eukaryota</taxon>
        <taxon>Metazoa</taxon>
        <taxon>Ecdysozoa</taxon>
        <taxon>Nematoda</taxon>
        <taxon>Enoplea</taxon>
        <taxon>Dorylaimia</taxon>
        <taxon>Trichinellida</taxon>
        <taxon>Trichinellidae</taxon>
        <taxon>Trichinella</taxon>
    </lineage>
</organism>
<gene>
    <name evidence="5" type="primary">GTF2E1</name>
    <name evidence="5" type="ORF">T01_14368</name>
</gene>
<dbReference type="InterPro" id="IPR039997">
    <property type="entry name" value="TFE"/>
</dbReference>
<keyword evidence="2" id="KW-0805">Transcription regulation</keyword>
<dbReference type="AlphaFoldDB" id="A0A0V1C1Y8"/>
<dbReference type="Pfam" id="PF11521">
    <property type="entry name" value="TFIIE-A_C"/>
    <property type="match status" value="1"/>
</dbReference>
<name>A0A0V1C1Y8_TRISP</name>
<dbReference type="EMBL" id="JYDH01000001">
    <property type="protein sequence ID" value="KRY43254.1"/>
    <property type="molecule type" value="Genomic_DNA"/>
</dbReference>
<comment type="caution">
    <text evidence="5">The sequence shown here is derived from an EMBL/GenBank/DDBJ whole genome shotgun (WGS) entry which is preliminary data.</text>
</comment>
<evidence type="ECO:0000259" key="4">
    <source>
        <dbReference type="PROSITE" id="PS51344"/>
    </source>
</evidence>
<evidence type="ECO:0000313" key="6">
    <source>
        <dbReference type="Proteomes" id="UP000054776"/>
    </source>
</evidence>
<dbReference type="SMART" id="SM00531">
    <property type="entry name" value="TFIIE"/>
    <property type="match status" value="1"/>
</dbReference>
<evidence type="ECO:0000256" key="3">
    <source>
        <dbReference type="ARBA" id="ARBA00023163"/>
    </source>
</evidence>
<dbReference type="GO" id="GO:0006367">
    <property type="term" value="P:transcription initiation at RNA polymerase II promoter"/>
    <property type="evidence" value="ECO:0007669"/>
    <property type="project" value="InterPro"/>
</dbReference>
<dbReference type="PANTHER" id="PTHR13097">
    <property type="entry name" value="TRANSCRIPTION INITIATION FACTOR IIE, ALPHA SUBUNIT"/>
    <property type="match status" value="1"/>
</dbReference>
<dbReference type="SUPFAM" id="SSF57783">
    <property type="entry name" value="Zinc beta-ribbon"/>
    <property type="match status" value="1"/>
</dbReference>
<accession>A0A0V1C1Y8</accession>
<dbReference type="InterPro" id="IPR024550">
    <property type="entry name" value="TFIIEa/SarR/Rpc3_HTH_dom"/>
</dbReference>
<evidence type="ECO:0000256" key="2">
    <source>
        <dbReference type="ARBA" id="ARBA00023015"/>
    </source>
</evidence>
<dbReference type="OrthoDB" id="361102at2759"/>
<dbReference type="STRING" id="6334.A0A0V1C1Y8"/>
<dbReference type="Pfam" id="PF02002">
    <property type="entry name" value="TFIIE_alpha"/>
    <property type="match status" value="1"/>
</dbReference>